<keyword evidence="4" id="KW-1185">Reference proteome</keyword>
<dbReference type="Pfam" id="PF14376">
    <property type="entry name" value="Haem_bd"/>
    <property type="match status" value="1"/>
</dbReference>
<dbReference type="RefSeq" id="WP_211975521.1">
    <property type="nucleotide sequence ID" value="NZ_CBFHAM010000008.1"/>
</dbReference>
<dbReference type="Gene3D" id="3.50.70.20">
    <property type="entry name" value="Cytochrome P460"/>
    <property type="match status" value="1"/>
</dbReference>
<dbReference type="InterPro" id="IPR038142">
    <property type="entry name" value="Cytochrome_P460_sp"/>
</dbReference>
<evidence type="ECO:0000313" key="3">
    <source>
        <dbReference type="EMBL" id="MBS0030381.1"/>
    </source>
</evidence>
<evidence type="ECO:0000256" key="1">
    <source>
        <dbReference type="SAM" id="Phobius"/>
    </source>
</evidence>
<accession>A0ABS5J5M8</accession>
<organism evidence="3 4">
    <name type="scientific">Chitinophaga hostae</name>
    <dbReference type="NCBI Taxonomy" id="2831022"/>
    <lineage>
        <taxon>Bacteria</taxon>
        <taxon>Pseudomonadati</taxon>
        <taxon>Bacteroidota</taxon>
        <taxon>Chitinophagia</taxon>
        <taxon>Chitinophagales</taxon>
        <taxon>Chitinophagaceae</taxon>
        <taxon>Chitinophaga</taxon>
    </lineage>
</organism>
<sequence length="309" mass="33775">MGSISLKKASKTTIITVIVVVLMISLQFSSPTIQHPPITGAFNGPDSVTAILKRACYDCHSNETRVAWYHKIAPISWLVAADVKAARSRLNFSQWDSLPAADQQGMRWYIENIVEQGRMPLAAYTAVHSSARISAADTRILKNYVLAVASPKPAAATRAAAKPATPGTLPVAPNGIAYTPDYKNWKVISTTNRFDNGTMRVIYGNDIAVKAIQQGKIRPWPNGAIIAKVVWNQQPADQDGNILTGDFNNVQLMFRDDKKFKDTGGWGYARFNGTALAPYGKTPMFSQTCASCHRLAADNGFVFDIPTKK</sequence>
<feature type="transmembrane region" description="Helical" evidence="1">
    <location>
        <begin position="12"/>
        <end position="29"/>
    </location>
</feature>
<proteinExistence type="predicted"/>
<protein>
    <submittedName>
        <fullName evidence="3">Heme-binding domain-containing protein</fullName>
    </submittedName>
</protein>
<dbReference type="Pfam" id="PF16694">
    <property type="entry name" value="Cytochrome_P460"/>
    <property type="match status" value="1"/>
</dbReference>
<dbReference type="InterPro" id="IPR032033">
    <property type="entry name" value="Cytochrome_P460"/>
</dbReference>
<evidence type="ECO:0000313" key="4">
    <source>
        <dbReference type="Proteomes" id="UP000676386"/>
    </source>
</evidence>
<keyword evidence="1" id="KW-1133">Transmembrane helix</keyword>
<keyword evidence="1" id="KW-0472">Membrane</keyword>
<reference evidence="3 4" key="1">
    <citation type="submission" date="2021-04" db="EMBL/GenBank/DDBJ databases">
        <title>Chitinophaga sp. nov., isolated from the rhizosphere soil.</title>
        <authorList>
            <person name="He S."/>
        </authorList>
    </citation>
    <scope>NUCLEOTIDE SEQUENCE [LARGE SCALE GENOMIC DNA]</scope>
    <source>
        <strain evidence="3 4">2R12</strain>
    </source>
</reference>
<gene>
    <name evidence="3" type="ORF">KE626_23850</name>
</gene>
<dbReference type="Proteomes" id="UP000676386">
    <property type="component" value="Unassembled WGS sequence"/>
</dbReference>
<name>A0ABS5J5M8_9BACT</name>
<evidence type="ECO:0000259" key="2">
    <source>
        <dbReference type="SMART" id="SM01235"/>
    </source>
</evidence>
<comment type="caution">
    <text evidence="3">The sequence shown here is derived from an EMBL/GenBank/DDBJ whole genome shotgun (WGS) entry which is preliminary data.</text>
</comment>
<dbReference type="InterPro" id="IPR025992">
    <property type="entry name" value="Haem-bd"/>
</dbReference>
<keyword evidence="1" id="KW-0812">Transmembrane</keyword>
<dbReference type="CDD" id="cd20753">
    <property type="entry name" value="cyt_P460_Mc-like"/>
    <property type="match status" value="1"/>
</dbReference>
<dbReference type="SMART" id="SM01235">
    <property type="entry name" value="Haem_bd"/>
    <property type="match status" value="1"/>
</dbReference>
<dbReference type="EMBL" id="JAGTXB010000014">
    <property type="protein sequence ID" value="MBS0030381.1"/>
    <property type="molecule type" value="Genomic_DNA"/>
</dbReference>
<feature type="domain" description="Haem-binding" evidence="2">
    <location>
        <begin position="20"/>
        <end position="149"/>
    </location>
</feature>